<keyword evidence="5" id="KW-1185">Reference proteome</keyword>
<comment type="caution">
    <text evidence="4">The sequence shown here is derived from an EMBL/GenBank/DDBJ whole genome shotgun (WGS) entry which is preliminary data.</text>
</comment>
<feature type="region of interest" description="Disordered" evidence="2">
    <location>
        <begin position="108"/>
        <end position="138"/>
    </location>
</feature>
<evidence type="ECO:0000259" key="3">
    <source>
        <dbReference type="PROSITE" id="PS50048"/>
    </source>
</evidence>
<feature type="domain" description="Zn(2)-C6 fungal-type" evidence="3">
    <location>
        <begin position="960"/>
        <end position="993"/>
    </location>
</feature>
<dbReference type="OrthoDB" id="5103128at2759"/>
<name>A0A8H4LBW5_9HYPO</name>
<protein>
    <recommendedName>
        <fullName evidence="3">Zn(2)-C6 fungal-type domain-containing protein</fullName>
    </recommendedName>
</protein>
<dbReference type="PROSITE" id="PS50048">
    <property type="entry name" value="ZN2_CY6_FUNGAL_2"/>
    <property type="match status" value="1"/>
</dbReference>
<dbReference type="GO" id="GO:0008270">
    <property type="term" value="F:zinc ion binding"/>
    <property type="evidence" value="ECO:0007669"/>
    <property type="project" value="InterPro"/>
</dbReference>
<feature type="compositionally biased region" description="Polar residues" evidence="2">
    <location>
        <begin position="2037"/>
        <end position="2052"/>
    </location>
</feature>
<feature type="region of interest" description="Disordered" evidence="2">
    <location>
        <begin position="1"/>
        <end position="89"/>
    </location>
</feature>
<proteinExistence type="predicted"/>
<feature type="region of interest" description="Disordered" evidence="2">
    <location>
        <begin position="738"/>
        <end position="758"/>
    </location>
</feature>
<sequence length="2261" mass="253777">MDQGQGRDDSYHNQSHLPRYELEDGSTSVYGPPPNGQHHAWFPYAPLPPPQPFSNPARPGTPKRTRSTWSQGSDPPYAKRPQPSKLDPVIDPALPVVAIASEVTTLVDDMELGDVEDVDVDEDEDDADGEEENEKDAEADNTAKFNVEEVVANMASIKLDDAQVVESIIADAVSDDEKRRLMLTQEDEDGMVAMLPNNQKAGKFLDKVEGNPDLRKGVSLFQERLSIVINRLVQFFLSVGHRENCHPLMQGWFLFCMANAAKESRDRLLRILTHESVISLPNQYMFGLDEWMTGMFDVMKRIDLEGTGNPLEFVTTYLGVAHCSDEDHVLYCGSATSLASNKPVMGEASRMADHRKMLAGGLEKVLDRRRNTVGCLYVHEKMAEAGKNSFFIPVVRFPVRKENPLARKAAALALFAENCFMILFSTVNEKQKARSGKHQEIATLSRLIIRGLRPKDFPTPCWGGANIVLPMLQKPLALWNLLHDLINKVEKTKKLIATLEKYHAETGKPWLSKDVCRQILQDHNQKVGTKSNLALKSFYTEVLAEQKVEYLSFYRRYLIKLAILWVGIIGEVEEMGLLETCPTDNRRYTFSAEKLDWWQVSVRAFNAAPDHLKGVYSQENCKRMYKEPRSVFFNWKVLNKSNWEDAVRLHHAAPTALTFLHEPVIKQLQDDVKRCDSISPEAGAWEDGSIKGYIGVELHVARNQLRAGIFRRTAAKWMELEKLDDDWAGPLSIYDKAPQQDVEPIQEDVPASRGTEPLDPSQIANFELLVDCHVDPVPVPSDSAVDGSDEAAGGGDEAAGGGDEPFGLLDVDGQSAGKRLFTIHSRRPAPALSLDDPEATDLPPIPKPVYDSPWIPFVNNICPWCGVHVPKTHAASFQNHADSCQGRCNGCKKNNLVCKVPKTDGKSQKKDNPCTECVRAGGECVRPPVPKRGLYHAGLCGPCGKHFRKLHTHWKKCRGPCHTCRKKELECRRAEKEDEICAYCKTNGGPCVYRYADPDPKKTCDACGNKVMDMSLHKKSCKKKCSNCPSPLHILPHEYFSSHYEWRGLNRPQQTRRVSVKPFREIPDSSAAMSQSTPNEGEASRRTARHWGQLPKGPKQQTAKKKKVNPPPRLAASSDEFHQFVETLASHGHVLDGEMPITGPSPTPPADLGRETHRSVPGPVTREVLDTLAQELYRFFGSPPLVEDGKSILFFDKDKASWYTMVPDEVFGLVQEHDSKYMAIVGELFKKATSTVPSRAEDSPFSSSMLSWLQSNAETQNEISEFLLHPHVRSLRCRAALGQPNLRLALEQLPAFELSRCGNAVPNVAGTYALHGRRTDEGGAHQDLVYIGQAADLEPSDGALGIRLRSKQHWSAVEERAGVYQMYAHQELARVGGVKVAVLSAFPFPRATMDKVRKQYLYLLALAETVDMTLLDCLDPEIDPQPQISLAPLSLHPKACVALNTAWPTNRFPPPEYDMHVPDIVKWSLKEVSALVTLIEDNEKTVFPSLREPPVQWEFLRSQLAFDGVRKTVPEIAAMYLLLAQNVESGFLTCRTSGWRHFWAHVCHVEEHLKKKGLVRDPSDVNDIFYRIPELEMEQRGPIPRLRGLLEQTGFKKASVPAIEDLMDLFLPWLLHQDVWNSVKDTPPEALVYGPQAMSQYLTERTRAVVIHHALHDPVNQGVRAAPVPATLSMPLMTWSRLMQVWHKATDRMLADGVPAGRILPGGIVQLAVLWSGWQSNLGRMSSRTTLPSWTYEPRRDGTPEPEASTTHDSEVSQFERLASTNEALAIMGSYAIKKPRSISEPGPYELPLFQLGRYRPSSLRVLISIMTDSHRETFKMSDDTTDEYFWSTFYVGGLNKAWNTGKKKQQLRQRFGWVLELIRTGCLPPEARTAREILREALGATTWLQQHPFAFEGPTSTDHLVNPDLSEDWVQDYLKAKGALPSVQSGIARMPDMGVSGFSNMYGILMVQLWEDSWRPSSLNSLKERLVTRSTSSSAESQTRPSNDEPELENDESQPQPQPQPDNDNDNDKPATRSTSSRASRSRRSKKAEPQPKTNKPVTRSMSSKNAKPQPDTDKDKGKPAARSTSSKASRSRPSKNAESQPDKDKPARTKAPFWTEKEHEEFRGLLQERGTTDGIAEMLNRYPEGRSKKALQNYMHVHDLAPSRAWTPQQDNYIKGLLDDRVPLKDCIQRIKEDFGITRTQEALKDRWENLGCQYTPVAGDRWTPEEINVLKECISLGLGEDKTEDKFRKSFGEARSSEAIAAARKRLESNQDLE</sequence>
<feature type="region of interest" description="Disordered" evidence="2">
    <location>
        <begin position="1054"/>
        <end position="1115"/>
    </location>
</feature>
<evidence type="ECO:0000256" key="1">
    <source>
        <dbReference type="ARBA" id="ARBA00023242"/>
    </source>
</evidence>
<gene>
    <name evidence="4" type="ORF">FALBO_8441</name>
</gene>
<dbReference type="EMBL" id="JAADYS010001150">
    <property type="protein sequence ID" value="KAF4464724.1"/>
    <property type="molecule type" value="Genomic_DNA"/>
</dbReference>
<dbReference type="Proteomes" id="UP000554235">
    <property type="component" value="Unassembled WGS sequence"/>
</dbReference>
<feature type="compositionally biased region" description="Gly residues" evidence="2">
    <location>
        <begin position="792"/>
        <end position="804"/>
    </location>
</feature>
<keyword evidence="1" id="KW-0539">Nucleus</keyword>
<feature type="region of interest" description="Disordered" evidence="2">
    <location>
        <begin position="1970"/>
        <end position="2104"/>
    </location>
</feature>
<dbReference type="InterPro" id="IPR001138">
    <property type="entry name" value="Zn2Cys6_DnaBD"/>
</dbReference>
<feature type="compositionally biased region" description="Polar residues" evidence="2">
    <location>
        <begin position="1973"/>
        <end position="1986"/>
    </location>
</feature>
<feature type="region of interest" description="Disordered" evidence="2">
    <location>
        <begin position="1732"/>
        <end position="1756"/>
    </location>
</feature>
<reference evidence="4 5" key="1">
    <citation type="submission" date="2020-01" db="EMBL/GenBank/DDBJ databases">
        <title>Identification and distribution of gene clusters putatively required for synthesis of sphingolipid metabolism inhibitors in phylogenetically diverse species of the filamentous fungus Fusarium.</title>
        <authorList>
            <person name="Kim H.-S."/>
            <person name="Busman M."/>
            <person name="Brown D.W."/>
            <person name="Divon H."/>
            <person name="Uhlig S."/>
            <person name="Proctor R.H."/>
        </authorList>
    </citation>
    <scope>NUCLEOTIDE SEQUENCE [LARGE SCALE GENOMIC DNA]</scope>
    <source>
        <strain evidence="4 5">NRRL 20459</strain>
    </source>
</reference>
<organism evidence="4 5">
    <name type="scientific">Fusarium albosuccineum</name>
    <dbReference type="NCBI Taxonomy" id="1237068"/>
    <lineage>
        <taxon>Eukaryota</taxon>
        <taxon>Fungi</taxon>
        <taxon>Dikarya</taxon>
        <taxon>Ascomycota</taxon>
        <taxon>Pezizomycotina</taxon>
        <taxon>Sordariomycetes</taxon>
        <taxon>Hypocreomycetidae</taxon>
        <taxon>Hypocreales</taxon>
        <taxon>Nectriaceae</taxon>
        <taxon>Fusarium</taxon>
        <taxon>Fusarium decemcellulare species complex</taxon>
    </lineage>
</organism>
<accession>A0A8H4LBW5</accession>
<evidence type="ECO:0000313" key="5">
    <source>
        <dbReference type="Proteomes" id="UP000554235"/>
    </source>
</evidence>
<evidence type="ECO:0000256" key="2">
    <source>
        <dbReference type="SAM" id="MobiDB-lite"/>
    </source>
</evidence>
<feature type="compositionally biased region" description="Basic and acidic residues" evidence="2">
    <location>
        <begin position="1"/>
        <end position="11"/>
    </location>
</feature>
<dbReference type="GO" id="GO:0000981">
    <property type="term" value="F:DNA-binding transcription factor activity, RNA polymerase II-specific"/>
    <property type="evidence" value="ECO:0007669"/>
    <property type="project" value="InterPro"/>
</dbReference>
<evidence type="ECO:0000313" key="4">
    <source>
        <dbReference type="EMBL" id="KAF4464724.1"/>
    </source>
</evidence>
<feature type="region of interest" description="Disordered" evidence="2">
    <location>
        <begin position="779"/>
        <end position="809"/>
    </location>
</feature>